<evidence type="ECO:0000256" key="2">
    <source>
        <dbReference type="SAM" id="Phobius"/>
    </source>
</evidence>
<comment type="caution">
    <text evidence="3">The sequence shown here is derived from an EMBL/GenBank/DDBJ whole genome shotgun (WGS) entry which is preliminary data.</text>
</comment>
<gene>
    <name evidence="3" type="ORF">K0O23_09505</name>
</gene>
<protein>
    <submittedName>
        <fullName evidence="3">Uncharacterized protein</fullName>
    </submittedName>
</protein>
<dbReference type="RefSeq" id="WP_219877187.1">
    <property type="nucleotide sequence ID" value="NZ_JAHYXK010000006.1"/>
</dbReference>
<dbReference type="EMBL" id="JAHYXK010000006">
    <property type="protein sequence ID" value="MBW7467305.1"/>
    <property type="molecule type" value="Genomic_DNA"/>
</dbReference>
<evidence type="ECO:0000313" key="4">
    <source>
        <dbReference type="Proteomes" id="UP000813018"/>
    </source>
</evidence>
<organism evidence="3 4">
    <name type="scientific">Pontibacter aydingkolensis</name>
    <dbReference type="NCBI Taxonomy" id="1911536"/>
    <lineage>
        <taxon>Bacteria</taxon>
        <taxon>Pseudomonadati</taxon>
        <taxon>Bacteroidota</taxon>
        <taxon>Cytophagia</taxon>
        <taxon>Cytophagales</taxon>
        <taxon>Hymenobacteraceae</taxon>
        <taxon>Pontibacter</taxon>
    </lineage>
</organism>
<name>A0ABS7CTX0_9BACT</name>
<dbReference type="Proteomes" id="UP000813018">
    <property type="component" value="Unassembled WGS sequence"/>
</dbReference>
<feature type="region of interest" description="Disordered" evidence="1">
    <location>
        <begin position="92"/>
        <end position="139"/>
    </location>
</feature>
<feature type="transmembrane region" description="Helical" evidence="2">
    <location>
        <begin position="47"/>
        <end position="70"/>
    </location>
</feature>
<keyword evidence="2" id="KW-1133">Transmembrane helix</keyword>
<accession>A0ABS7CTX0</accession>
<keyword evidence="2" id="KW-0472">Membrane</keyword>
<proteinExistence type="predicted"/>
<feature type="compositionally biased region" description="Low complexity" evidence="1">
    <location>
        <begin position="120"/>
        <end position="133"/>
    </location>
</feature>
<evidence type="ECO:0000313" key="3">
    <source>
        <dbReference type="EMBL" id="MBW7467305.1"/>
    </source>
</evidence>
<reference evidence="3 4" key="1">
    <citation type="journal article" date="2016" name="Int. J. Syst. Evol. Microbiol.">
        <title>Pontibacter aydingkolensis sp. nov., isolated from soil of a salt lake.</title>
        <authorList>
            <person name="Osman G."/>
            <person name="Zhang T."/>
            <person name="Lou K."/>
            <person name="Gao Y."/>
            <person name="Chang W."/>
            <person name="Lin Q."/>
            <person name="Yang H.M."/>
            <person name="Huo X.D."/>
            <person name="Wang N."/>
        </authorList>
    </citation>
    <scope>NUCLEOTIDE SEQUENCE [LARGE SCALE GENOMIC DNA]</scope>
    <source>
        <strain evidence="3 4">KACC 19255</strain>
    </source>
</reference>
<keyword evidence="4" id="KW-1185">Reference proteome</keyword>
<evidence type="ECO:0000256" key="1">
    <source>
        <dbReference type="SAM" id="MobiDB-lite"/>
    </source>
</evidence>
<sequence length="185" mass="20720">MMEDKFDFDKVGKRMPYKVPQDFFDKITESTLAEAERRNNVTKQPKLLLWRALSVAASLVILFTVGYFMYTNRTAPKENIIAAAQQDTLQNTPVVNGDLPETRELPNQETTTAKARPEKPTIATAPKTPAPAESQQPIQLAKTDRPETLDDVLASITDEELFLLAAKAETGLVTYEQTITDEQTF</sequence>
<keyword evidence="2" id="KW-0812">Transmembrane</keyword>